<keyword evidence="4" id="KW-0560">Oxidoreductase</keyword>
<evidence type="ECO:0000256" key="4">
    <source>
        <dbReference type="ARBA" id="ARBA00023002"/>
    </source>
</evidence>
<dbReference type="PANTHER" id="PTHR42877:SF4">
    <property type="entry name" value="FAD_NAD(P)-BINDING DOMAIN-CONTAINING PROTEIN-RELATED"/>
    <property type="match status" value="1"/>
</dbReference>
<dbReference type="Pfam" id="PF00743">
    <property type="entry name" value="FMO-like"/>
    <property type="match status" value="1"/>
</dbReference>
<dbReference type="HOGENOM" id="CLU_006937_7_1_11"/>
<dbReference type="InterPro" id="IPR020946">
    <property type="entry name" value="Flavin_mOase-like"/>
</dbReference>
<evidence type="ECO:0000313" key="5">
    <source>
        <dbReference type="EMBL" id="ADB52683.1"/>
    </source>
</evidence>
<dbReference type="STRING" id="469383.Cwoe_4269"/>
<dbReference type="GO" id="GO:0050661">
    <property type="term" value="F:NADP binding"/>
    <property type="evidence" value="ECO:0007669"/>
    <property type="project" value="InterPro"/>
</dbReference>
<keyword evidence="3" id="KW-0274">FAD</keyword>
<evidence type="ECO:0000256" key="2">
    <source>
        <dbReference type="ARBA" id="ARBA00022630"/>
    </source>
</evidence>
<dbReference type="InterPro" id="IPR051209">
    <property type="entry name" value="FAD-bind_Monooxygenase_sf"/>
</dbReference>
<dbReference type="eggNOG" id="COG2072">
    <property type="taxonomic scope" value="Bacteria"/>
</dbReference>
<dbReference type="InterPro" id="IPR036188">
    <property type="entry name" value="FAD/NAD-bd_sf"/>
</dbReference>
<keyword evidence="6" id="KW-1185">Reference proteome</keyword>
<dbReference type="GO" id="GO:0004499">
    <property type="term" value="F:N,N-dimethylaniline monooxygenase activity"/>
    <property type="evidence" value="ECO:0007669"/>
    <property type="project" value="InterPro"/>
</dbReference>
<evidence type="ECO:0000256" key="1">
    <source>
        <dbReference type="ARBA" id="ARBA00010139"/>
    </source>
</evidence>
<name>D3F5Y4_CONWI</name>
<dbReference type="AlphaFoldDB" id="D3F5Y4"/>
<reference evidence="6" key="2">
    <citation type="submission" date="2010-01" db="EMBL/GenBank/DDBJ databases">
        <title>The complete genome of Conexibacter woesei DSM 14684.</title>
        <authorList>
            <consortium name="US DOE Joint Genome Institute (JGI-PGF)"/>
            <person name="Lucas S."/>
            <person name="Copeland A."/>
            <person name="Lapidus A."/>
            <person name="Glavina del Rio T."/>
            <person name="Dalin E."/>
            <person name="Tice H."/>
            <person name="Bruce D."/>
            <person name="Goodwin L."/>
            <person name="Pitluck S."/>
            <person name="Kyrpides N."/>
            <person name="Mavromatis K."/>
            <person name="Ivanova N."/>
            <person name="Mikhailova N."/>
            <person name="Chertkov O."/>
            <person name="Brettin T."/>
            <person name="Detter J.C."/>
            <person name="Han C."/>
            <person name="Larimer F."/>
            <person name="Land M."/>
            <person name="Hauser L."/>
            <person name="Markowitz V."/>
            <person name="Cheng J.-F."/>
            <person name="Hugenholtz P."/>
            <person name="Woyke T."/>
            <person name="Wu D."/>
            <person name="Pukall R."/>
            <person name="Steenblock K."/>
            <person name="Schneider S."/>
            <person name="Klenk H.-P."/>
            <person name="Eisen J.A."/>
        </authorList>
    </citation>
    <scope>NUCLEOTIDE SEQUENCE [LARGE SCALE GENOMIC DNA]</scope>
    <source>
        <strain evidence="6">DSM 14684 / CIP 108061 / JCM 11494 / NBRC 100937 / ID131577</strain>
    </source>
</reference>
<gene>
    <name evidence="5" type="ordered locus">Cwoe_4269</name>
</gene>
<dbReference type="SUPFAM" id="SSF51905">
    <property type="entry name" value="FAD/NAD(P)-binding domain"/>
    <property type="match status" value="1"/>
</dbReference>
<dbReference type="Gene3D" id="3.50.50.60">
    <property type="entry name" value="FAD/NAD(P)-binding domain"/>
    <property type="match status" value="3"/>
</dbReference>
<dbReference type="PRINTS" id="PR00420">
    <property type="entry name" value="RNGMNOXGNASE"/>
</dbReference>
<organism evidence="5 6">
    <name type="scientific">Conexibacter woesei (strain DSM 14684 / CCUG 47730 / CIP 108061 / JCM 11494 / NBRC 100937 / ID131577)</name>
    <dbReference type="NCBI Taxonomy" id="469383"/>
    <lineage>
        <taxon>Bacteria</taxon>
        <taxon>Bacillati</taxon>
        <taxon>Actinomycetota</taxon>
        <taxon>Thermoleophilia</taxon>
        <taxon>Solirubrobacterales</taxon>
        <taxon>Conexibacteraceae</taxon>
        <taxon>Conexibacter</taxon>
    </lineage>
</organism>
<accession>D3F5Y4</accession>
<comment type="similarity">
    <text evidence="1">Belongs to the FAD-binding monooxygenase family.</text>
</comment>
<keyword evidence="2" id="KW-0285">Flavoprotein</keyword>
<evidence type="ECO:0000313" key="6">
    <source>
        <dbReference type="Proteomes" id="UP000008229"/>
    </source>
</evidence>
<protein>
    <submittedName>
        <fullName evidence="5">FAD dependent oxidoreductase</fullName>
    </submittedName>
</protein>
<reference evidence="5 6" key="1">
    <citation type="journal article" date="2010" name="Stand. Genomic Sci.">
        <title>Complete genome sequence of Conexibacter woesei type strain (ID131577).</title>
        <authorList>
            <person name="Pukall R."/>
            <person name="Lapidus A."/>
            <person name="Glavina Del Rio T."/>
            <person name="Copeland A."/>
            <person name="Tice H."/>
            <person name="Cheng J.-F."/>
            <person name="Lucas S."/>
            <person name="Chen F."/>
            <person name="Nolan M."/>
            <person name="Bruce D."/>
            <person name="Goodwin L."/>
            <person name="Pitluck S."/>
            <person name="Mavromatis K."/>
            <person name="Ivanova N."/>
            <person name="Ovchinnikova G."/>
            <person name="Pati A."/>
            <person name="Chen A."/>
            <person name="Palaniappan K."/>
            <person name="Land M."/>
            <person name="Hauser L."/>
            <person name="Chang Y.-J."/>
            <person name="Jeffries C.D."/>
            <person name="Chain P."/>
            <person name="Meincke L."/>
            <person name="Sims D."/>
            <person name="Brettin T."/>
            <person name="Detter J.C."/>
            <person name="Rohde M."/>
            <person name="Goeker M."/>
            <person name="Bristow J."/>
            <person name="Eisen J.A."/>
            <person name="Markowitz V."/>
            <person name="Kyrpides N.C."/>
            <person name="Klenk H.-P."/>
            <person name="Hugenholtz P."/>
        </authorList>
    </citation>
    <scope>NUCLEOTIDE SEQUENCE [LARGE SCALE GENOMIC DNA]</scope>
    <source>
        <strain evidence="6">DSM 14684 / CIP 108061 / JCM 11494 / NBRC 100937 / ID131577</strain>
    </source>
</reference>
<dbReference type="EMBL" id="CP001854">
    <property type="protein sequence ID" value="ADB52683.1"/>
    <property type="molecule type" value="Genomic_DNA"/>
</dbReference>
<sequence length="512" mass="56327">MTVDGVRRGDDMSDVVIVGAGFGGLGTAMRLRQEGIDDFTLLERAGDVGGVWRANTYPGCACDVPSPLYSFSFEPNPDWSRLFSPQPEIHAYLRRCAERHDLRRHIRFGCELTAATWDDAAQRWRLDTTQGPLTARVLVSALGPLTEPQLPDVPGLAEFPGELFHSAAWDHTVDLTGKRVAVVGTGSSAIQFVPQIQPRVGSLHLLQRTPGWVLPHVDRPTGRVQRFLLRRVPALGRLQRAAVYWGMEGLVTSLLRQAPTLRALERLARWNIRRHVADPELRRKLTPDFRLGCKRILASNTYYRALAAPNAEVLTGGVREVRGATVVAGDGSEREVDAIVLGTGYGVLGNPAYGRIRGRDGRALSEVWHDGAESYLGTTVAGFPNLFTIIGPNTGLGAGSMVYVIEAQIAYVLDALRRMRERGVASIEVRAGVQRRFNDELQQRMRGTVWTAGGCASWYLDSDGCNRTLWPGQTYDFRRRTSRVDMLQYRVRTASTPAVAAATASADEAVPS</sequence>
<dbReference type="PANTHER" id="PTHR42877">
    <property type="entry name" value="L-ORNITHINE N(5)-MONOOXYGENASE-RELATED"/>
    <property type="match status" value="1"/>
</dbReference>
<dbReference type="Proteomes" id="UP000008229">
    <property type="component" value="Chromosome"/>
</dbReference>
<dbReference type="KEGG" id="cwo:Cwoe_4269"/>
<proteinExistence type="inferred from homology"/>
<evidence type="ECO:0000256" key="3">
    <source>
        <dbReference type="ARBA" id="ARBA00022827"/>
    </source>
</evidence>
<dbReference type="GO" id="GO:0050660">
    <property type="term" value="F:flavin adenine dinucleotide binding"/>
    <property type="evidence" value="ECO:0007669"/>
    <property type="project" value="InterPro"/>
</dbReference>